<organism evidence="1 2">
    <name type="scientific">Zizania palustris</name>
    <name type="common">Northern wild rice</name>
    <dbReference type="NCBI Taxonomy" id="103762"/>
    <lineage>
        <taxon>Eukaryota</taxon>
        <taxon>Viridiplantae</taxon>
        <taxon>Streptophyta</taxon>
        <taxon>Embryophyta</taxon>
        <taxon>Tracheophyta</taxon>
        <taxon>Spermatophyta</taxon>
        <taxon>Magnoliopsida</taxon>
        <taxon>Liliopsida</taxon>
        <taxon>Poales</taxon>
        <taxon>Poaceae</taxon>
        <taxon>BOP clade</taxon>
        <taxon>Oryzoideae</taxon>
        <taxon>Oryzeae</taxon>
        <taxon>Zizaniinae</taxon>
        <taxon>Zizania</taxon>
    </lineage>
</organism>
<protein>
    <submittedName>
        <fullName evidence="1">Uncharacterized protein</fullName>
    </submittedName>
</protein>
<sequence>MMMLAPSVELAHVNAELQQVIAVFSAQLSLALVSFTLLSFPYGVIGFLIVSSSLLVAVAELQGEEGIGRHCHWPNPS</sequence>
<evidence type="ECO:0000313" key="1">
    <source>
        <dbReference type="EMBL" id="KAG8064610.1"/>
    </source>
</evidence>
<reference evidence="1" key="2">
    <citation type="submission" date="2021-02" db="EMBL/GenBank/DDBJ databases">
        <authorList>
            <person name="Kimball J.A."/>
            <person name="Haas M.W."/>
            <person name="Macchietto M."/>
            <person name="Kono T."/>
            <person name="Duquette J."/>
            <person name="Shao M."/>
        </authorList>
    </citation>
    <scope>NUCLEOTIDE SEQUENCE</scope>
    <source>
        <tissue evidence="1">Fresh leaf tissue</tissue>
    </source>
</reference>
<gene>
    <name evidence="1" type="ORF">GUJ93_ZPchr0004g39797</name>
</gene>
<comment type="caution">
    <text evidence="1">The sequence shown here is derived from an EMBL/GenBank/DDBJ whole genome shotgun (WGS) entry which is preliminary data.</text>
</comment>
<dbReference type="AlphaFoldDB" id="A0A8J5RYR5"/>
<accession>A0A8J5RYR5</accession>
<evidence type="ECO:0000313" key="2">
    <source>
        <dbReference type="Proteomes" id="UP000729402"/>
    </source>
</evidence>
<dbReference type="Proteomes" id="UP000729402">
    <property type="component" value="Unassembled WGS sequence"/>
</dbReference>
<keyword evidence="2" id="KW-1185">Reference proteome</keyword>
<proteinExistence type="predicted"/>
<name>A0A8J5RYR5_ZIZPA</name>
<reference evidence="1" key="1">
    <citation type="journal article" date="2021" name="bioRxiv">
        <title>Whole Genome Assembly and Annotation of Northern Wild Rice, Zizania palustris L., Supports a Whole Genome Duplication in the Zizania Genus.</title>
        <authorList>
            <person name="Haas M."/>
            <person name="Kono T."/>
            <person name="Macchietto M."/>
            <person name="Millas R."/>
            <person name="McGilp L."/>
            <person name="Shao M."/>
            <person name="Duquette J."/>
            <person name="Hirsch C.N."/>
            <person name="Kimball J."/>
        </authorList>
    </citation>
    <scope>NUCLEOTIDE SEQUENCE</scope>
    <source>
        <tissue evidence="1">Fresh leaf tissue</tissue>
    </source>
</reference>
<dbReference type="EMBL" id="JAAALK010000285">
    <property type="protein sequence ID" value="KAG8064610.1"/>
    <property type="molecule type" value="Genomic_DNA"/>
</dbReference>